<dbReference type="Pfam" id="PF00361">
    <property type="entry name" value="Proton_antipo_M"/>
    <property type="match status" value="1"/>
</dbReference>
<evidence type="ECO:0000256" key="6">
    <source>
        <dbReference type="ARBA" id="ARBA00022692"/>
    </source>
</evidence>
<evidence type="ECO:0000256" key="3">
    <source>
        <dbReference type="ARBA" id="ARBA00008200"/>
    </source>
</evidence>
<gene>
    <name evidence="15" type="ORF">CDL12_22896</name>
</gene>
<dbReference type="GO" id="GO:0009535">
    <property type="term" value="C:chloroplast thylakoid membrane"/>
    <property type="evidence" value="ECO:0007669"/>
    <property type="project" value="UniProtKB-SubCell"/>
</dbReference>
<evidence type="ECO:0000256" key="11">
    <source>
        <dbReference type="ARBA" id="ARBA00047726"/>
    </source>
</evidence>
<feature type="transmembrane region" description="Helical" evidence="13">
    <location>
        <begin position="168"/>
        <end position="193"/>
    </location>
</feature>
<dbReference type="GO" id="GO:0003954">
    <property type="term" value="F:NADH dehydrogenase activity"/>
    <property type="evidence" value="ECO:0007669"/>
    <property type="project" value="TreeGrafter"/>
</dbReference>
<organism evidence="15 16">
    <name type="scientific">Handroanthus impetiginosus</name>
    <dbReference type="NCBI Taxonomy" id="429701"/>
    <lineage>
        <taxon>Eukaryota</taxon>
        <taxon>Viridiplantae</taxon>
        <taxon>Streptophyta</taxon>
        <taxon>Embryophyta</taxon>
        <taxon>Tracheophyta</taxon>
        <taxon>Spermatophyta</taxon>
        <taxon>Magnoliopsida</taxon>
        <taxon>eudicotyledons</taxon>
        <taxon>Gunneridae</taxon>
        <taxon>Pentapetalae</taxon>
        <taxon>asterids</taxon>
        <taxon>lamiids</taxon>
        <taxon>Lamiales</taxon>
        <taxon>Bignoniaceae</taxon>
        <taxon>Crescentiina</taxon>
        <taxon>Tabebuia alliance</taxon>
        <taxon>Handroanthus</taxon>
    </lineage>
</organism>
<evidence type="ECO:0000256" key="7">
    <source>
        <dbReference type="ARBA" id="ARBA00022967"/>
    </source>
</evidence>
<comment type="catalytic activity">
    <reaction evidence="12">
        <text>a plastoquinone + NADH + (n+1) H(+)(in) = a plastoquinol + NAD(+) + n H(+)(out)</text>
        <dbReference type="Rhea" id="RHEA:42608"/>
        <dbReference type="Rhea" id="RHEA-COMP:9561"/>
        <dbReference type="Rhea" id="RHEA-COMP:9562"/>
        <dbReference type="ChEBI" id="CHEBI:15378"/>
        <dbReference type="ChEBI" id="CHEBI:17757"/>
        <dbReference type="ChEBI" id="CHEBI:57540"/>
        <dbReference type="ChEBI" id="CHEBI:57945"/>
        <dbReference type="ChEBI" id="CHEBI:62192"/>
    </reaction>
</comment>
<keyword evidence="4" id="KW-0813">Transport</keyword>
<dbReference type="OrthoDB" id="2686308at2759"/>
<dbReference type="InterPro" id="IPR001750">
    <property type="entry name" value="ND/Mrp_TM"/>
</dbReference>
<keyword evidence="8 13" id="KW-1133">Transmembrane helix</keyword>
<dbReference type="PANTHER" id="PTHR42829:SF2">
    <property type="entry name" value="NADH-UBIQUINONE OXIDOREDUCTASE CHAIN 5"/>
    <property type="match status" value="1"/>
</dbReference>
<dbReference type="Proteomes" id="UP000231279">
    <property type="component" value="Unassembled WGS sequence"/>
</dbReference>
<evidence type="ECO:0000256" key="9">
    <source>
        <dbReference type="ARBA" id="ARBA00023027"/>
    </source>
</evidence>
<feature type="transmembrane region" description="Helical" evidence="13">
    <location>
        <begin position="130"/>
        <end position="148"/>
    </location>
</feature>
<evidence type="ECO:0000256" key="5">
    <source>
        <dbReference type="ARBA" id="ARBA00022640"/>
    </source>
</evidence>
<reference evidence="16" key="1">
    <citation type="journal article" date="2018" name="Gigascience">
        <title>Genome assembly of the Pink Ipe (Handroanthus impetiginosus, Bignoniaceae), a highly valued, ecologically keystone Neotropical timber forest tree.</title>
        <authorList>
            <person name="Silva-Junior O.B."/>
            <person name="Grattapaglia D."/>
            <person name="Novaes E."/>
            <person name="Collevatti R.G."/>
        </authorList>
    </citation>
    <scope>NUCLEOTIDE SEQUENCE [LARGE SCALE GENOMIC DNA]</scope>
    <source>
        <strain evidence="16">cv. UFG-1</strain>
    </source>
</reference>
<feature type="transmembrane region" description="Helical" evidence="13">
    <location>
        <begin position="91"/>
        <end position="109"/>
    </location>
</feature>
<comment type="similarity">
    <text evidence="3">Belongs to the complex I subunit 5 family.</text>
</comment>
<dbReference type="GO" id="GO:0015990">
    <property type="term" value="P:electron transport coupled proton transport"/>
    <property type="evidence" value="ECO:0007669"/>
    <property type="project" value="TreeGrafter"/>
</dbReference>
<keyword evidence="16" id="KW-1185">Reference proteome</keyword>
<dbReference type="EMBL" id="NKXS01005092">
    <property type="protein sequence ID" value="PIN04569.1"/>
    <property type="molecule type" value="Genomic_DNA"/>
</dbReference>
<dbReference type="AlphaFoldDB" id="A0A2G9GH10"/>
<comment type="subcellular location">
    <subcellularLocation>
        <location evidence="1">Membrane</location>
        <topology evidence="1">Multi-pass membrane protein</topology>
    </subcellularLocation>
    <subcellularLocation>
        <location evidence="2">Plastid</location>
        <location evidence="2">Chloroplast thylakoid membrane</location>
    </subcellularLocation>
</comment>
<evidence type="ECO:0000256" key="8">
    <source>
        <dbReference type="ARBA" id="ARBA00022989"/>
    </source>
</evidence>
<comment type="caution">
    <text evidence="15">The sequence shown here is derived from an EMBL/GenBank/DDBJ whole genome shotgun (WGS) entry which is preliminary data.</text>
</comment>
<protein>
    <submittedName>
        <fullName evidence="15">NADH:ubiquinone reductase (H(+)-translocating)</fullName>
        <ecNumber evidence="15">1.6.5.3</ecNumber>
    </submittedName>
</protein>
<keyword evidence="7" id="KW-1278">Translocase</keyword>
<keyword evidence="9" id="KW-0520">NAD</keyword>
<proteinExistence type="inferred from homology"/>
<feature type="domain" description="NADH:quinone oxidoreductase/Mrp antiporter transmembrane" evidence="14">
    <location>
        <begin position="27"/>
        <end position="88"/>
    </location>
</feature>
<dbReference type="GO" id="GO:0042773">
    <property type="term" value="P:ATP synthesis coupled electron transport"/>
    <property type="evidence" value="ECO:0007669"/>
    <property type="project" value="InterPro"/>
</dbReference>
<accession>A0A2G9GH10</accession>
<keyword evidence="10 13" id="KW-0472">Membrane</keyword>
<evidence type="ECO:0000256" key="4">
    <source>
        <dbReference type="ARBA" id="ARBA00022448"/>
    </source>
</evidence>
<sequence>MSEDRHSPRFMCYLSICDFGSAPKISMNAKTLICISQLIGAVGKSAQIGLHIWSPDAREGPTPVFALIHAITMVIARFFMIASVFQLMNHTFLKALPLMSVSLVIHAMSNEQDMRKIGLASSLPFTYDMMLMHSLSLIGFPFLTRFYYKDVILLELTYTNYTISGNFAFWLGSVSILFTSYYSFGSLFLTFLVPTNSFKQDIL</sequence>
<feature type="transmembrane region" description="Helical" evidence="13">
    <location>
        <begin position="64"/>
        <end position="85"/>
    </location>
</feature>
<evidence type="ECO:0000256" key="13">
    <source>
        <dbReference type="SAM" id="Phobius"/>
    </source>
</evidence>
<dbReference type="EC" id="1.6.5.3" evidence="15"/>
<evidence type="ECO:0000256" key="12">
    <source>
        <dbReference type="ARBA" id="ARBA00048026"/>
    </source>
</evidence>
<evidence type="ECO:0000313" key="15">
    <source>
        <dbReference type="EMBL" id="PIN04569.1"/>
    </source>
</evidence>
<name>A0A2G9GH10_9LAMI</name>
<evidence type="ECO:0000313" key="16">
    <source>
        <dbReference type="Proteomes" id="UP000231279"/>
    </source>
</evidence>
<evidence type="ECO:0000259" key="14">
    <source>
        <dbReference type="Pfam" id="PF00361"/>
    </source>
</evidence>
<keyword evidence="5" id="KW-0934">Plastid</keyword>
<evidence type="ECO:0000256" key="2">
    <source>
        <dbReference type="ARBA" id="ARBA00004334"/>
    </source>
</evidence>
<evidence type="ECO:0000256" key="10">
    <source>
        <dbReference type="ARBA" id="ARBA00023136"/>
    </source>
</evidence>
<evidence type="ECO:0000256" key="1">
    <source>
        <dbReference type="ARBA" id="ARBA00004141"/>
    </source>
</evidence>
<dbReference type="InterPro" id="IPR003945">
    <property type="entry name" value="NU5C-like"/>
</dbReference>
<comment type="catalytic activity">
    <reaction evidence="11">
        <text>a plastoquinone + NADPH + (n+1) H(+)(in) = a plastoquinol + NADP(+) + n H(+)(out)</text>
        <dbReference type="Rhea" id="RHEA:42612"/>
        <dbReference type="Rhea" id="RHEA-COMP:9561"/>
        <dbReference type="Rhea" id="RHEA-COMP:9562"/>
        <dbReference type="ChEBI" id="CHEBI:15378"/>
        <dbReference type="ChEBI" id="CHEBI:17757"/>
        <dbReference type="ChEBI" id="CHEBI:57783"/>
        <dbReference type="ChEBI" id="CHEBI:58349"/>
        <dbReference type="ChEBI" id="CHEBI:62192"/>
    </reaction>
</comment>
<dbReference type="PANTHER" id="PTHR42829">
    <property type="entry name" value="NADH-UBIQUINONE OXIDOREDUCTASE CHAIN 5"/>
    <property type="match status" value="1"/>
</dbReference>
<dbReference type="STRING" id="429701.A0A2G9GH10"/>
<dbReference type="GO" id="GO:0008137">
    <property type="term" value="F:NADH dehydrogenase (ubiquinone) activity"/>
    <property type="evidence" value="ECO:0007669"/>
    <property type="project" value="InterPro"/>
</dbReference>
<keyword evidence="15" id="KW-0560">Oxidoreductase</keyword>
<keyword evidence="6 13" id="KW-0812">Transmembrane</keyword>
<keyword evidence="15" id="KW-0830">Ubiquinone</keyword>